<evidence type="ECO:0000313" key="3">
    <source>
        <dbReference type="EMBL" id="RHZ40366.1"/>
    </source>
</evidence>
<comment type="caution">
    <text evidence="3">The sequence shown here is derived from an EMBL/GenBank/DDBJ whole genome shotgun (WGS) entry which is preliminary data.</text>
</comment>
<dbReference type="VEuPathDB" id="FungiDB:H257_06330"/>
<feature type="coiled-coil region" evidence="1">
    <location>
        <begin position="1681"/>
        <end position="1752"/>
    </location>
</feature>
<feature type="coiled-coil region" evidence="1">
    <location>
        <begin position="2397"/>
        <end position="2461"/>
    </location>
</feature>
<feature type="compositionally biased region" description="Low complexity" evidence="2">
    <location>
        <begin position="3240"/>
        <end position="3252"/>
    </location>
</feature>
<evidence type="ECO:0000256" key="1">
    <source>
        <dbReference type="SAM" id="Coils"/>
    </source>
</evidence>
<feature type="coiled-coil region" evidence="1">
    <location>
        <begin position="982"/>
        <end position="1009"/>
    </location>
</feature>
<feature type="region of interest" description="Disordered" evidence="2">
    <location>
        <begin position="3240"/>
        <end position="3264"/>
    </location>
</feature>
<dbReference type="PANTHER" id="PTHR47236:SF4">
    <property type="entry name" value="GENE 9195-RELATED"/>
    <property type="match status" value="1"/>
</dbReference>
<feature type="coiled-coil region" evidence="1">
    <location>
        <begin position="1560"/>
        <end position="1613"/>
    </location>
</feature>
<accession>A0A397G071</accession>
<gene>
    <name evidence="3" type="ORF">DYB31_001711</name>
</gene>
<feature type="region of interest" description="Disordered" evidence="2">
    <location>
        <begin position="2078"/>
        <end position="2103"/>
    </location>
</feature>
<evidence type="ECO:0000256" key="2">
    <source>
        <dbReference type="SAM" id="MobiDB-lite"/>
    </source>
</evidence>
<feature type="coiled-coil region" evidence="1">
    <location>
        <begin position="2120"/>
        <end position="2173"/>
    </location>
</feature>
<feature type="compositionally biased region" description="Basic and acidic residues" evidence="2">
    <location>
        <begin position="2078"/>
        <end position="2093"/>
    </location>
</feature>
<feature type="region of interest" description="Disordered" evidence="2">
    <location>
        <begin position="1518"/>
        <end position="1543"/>
    </location>
</feature>
<proteinExistence type="predicted"/>
<protein>
    <submittedName>
        <fullName evidence="3">Uncharacterized protein</fullName>
    </submittedName>
</protein>
<keyword evidence="1" id="KW-0175">Coiled coil</keyword>
<feature type="coiled-coil region" evidence="1">
    <location>
        <begin position="2561"/>
        <end position="2615"/>
    </location>
</feature>
<feature type="compositionally biased region" description="Polar residues" evidence="2">
    <location>
        <begin position="2094"/>
        <end position="2103"/>
    </location>
</feature>
<organism evidence="3 4">
    <name type="scientific">Aphanomyces astaci</name>
    <name type="common">Crayfish plague agent</name>
    <dbReference type="NCBI Taxonomy" id="112090"/>
    <lineage>
        <taxon>Eukaryota</taxon>
        <taxon>Sar</taxon>
        <taxon>Stramenopiles</taxon>
        <taxon>Oomycota</taxon>
        <taxon>Saprolegniomycetes</taxon>
        <taxon>Saprolegniales</taxon>
        <taxon>Verrucalvaceae</taxon>
        <taxon>Aphanomyces</taxon>
    </lineage>
</organism>
<name>A0A397G071_APHAT</name>
<feature type="coiled-coil region" evidence="1">
    <location>
        <begin position="1248"/>
        <end position="1275"/>
    </location>
</feature>
<reference evidence="3 4" key="1">
    <citation type="submission" date="2018-08" db="EMBL/GenBank/DDBJ databases">
        <title>Aphanomyces genome sequencing and annotation.</title>
        <authorList>
            <person name="Minardi D."/>
            <person name="Oidtmann B."/>
            <person name="Van Der Giezen M."/>
            <person name="Studholme D.J."/>
        </authorList>
    </citation>
    <scope>NUCLEOTIDE SEQUENCE [LARGE SCALE GENOMIC DNA]</scope>
    <source>
        <strain evidence="3 4">197901</strain>
    </source>
</reference>
<dbReference type="PANTHER" id="PTHR47236">
    <property type="entry name" value="GENE, 32742-RELATED-RELATED"/>
    <property type="match status" value="1"/>
</dbReference>
<feature type="coiled-coil region" evidence="1">
    <location>
        <begin position="1069"/>
        <end position="1096"/>
    </location>
</feature>
<dbReference type="Proteomes" id="UP000266196">
    <property type="component" value="Unassembled WGS sequence"/>
</dbReference>
<sequence>MYDTIYACHLTNSSTGTLSCVANGTSSCNVVTVQTTGSSFSGTYDAALPPTVSSKRRRRLAETKPGIVNPMICLQKGDSIMFSVTNQSYPVYAKDSLMNTNPAFDYGAFRTLDEKMKSNAVAISAFAFSFVQSGIYVLVLSNNADALTIVTVMDTVHNTGLIFGLYYFRRKSWVGKQVGAGGYKEKARGFNLSNLTSKGSVVKKNAKPIPDDVVPSDDLEAKAKTTNAGEYQPELNRWDDDDLGVRELVDRLQFHHDSVEKAFSDQEAGAVKMMKLLQNEADELKRLLASIVVAQSKEKEPEGCDAELVLVESLEKSAVARAEFEAQQTATEGALLVSARTLAATVQDKGVVSAIIDELMRGHGTSRLLQAITSELGSLVQTISSTAEPSVGVWPTLQSEQNRRKVDAAVWNAFGKTTRDLLPPKLLELKQSCSRYASECDEKAKEVCDGLLKFSNVAPSYVKKLEAFQEVCAVEIKQALEQQNPALLKPLRQKHEKVLQGLLKELQGGASKLVARVESDQVQLHAIRSKCQPEALHMQKELDALKQDLTLAKAETNPANDVAELVAQLRTLLSNPGQFQLMPPAVVAPTLNLDAIFAESGTMAEPVFEDDSGDMAELQQLMDEGDLSQDEVKVSKMRQEFVSDLDANPSLTDDERQSLLDEFNDDMAQLELSLGLERHKQEEHLRNRLAIRKLNKSKEANALLQDQALEAAMREKQELELIELERVFAEEQAKIEQEFNSKFDGVKKKSSQLLVRGNTGKRMSDVKANDENVAKAVQDEFNAKWNERQQLLDDDARRAKAKLNARKKARSAVQADPTKAADGTAAVLNTLNDIEANQLKRAVEMKNDRLQNQRMADAVKLETATPADTALLQKVGYFELQYRGHSQVLAQVLAENATKWSDRLQAVVADELQWSHQWSELKPAAMTLELLQMNTKMQLLFQTERDAVECAQVQEKTLLGSVLTDDDAVLNQMHMDFNVKWNARNQALLDDEQRQKQKLNERRAKRKTKAGALQEDVQEADLLLGLVTERQSLDEIGSTIKAHAFDSLSENDNEDAIAEIQRKFALEWARQKELQAAEATVKRAQLKQRLKRQREDMLPEEKDLVQALEVLETQQVEQEIQIDLDAVASGILADKALLEVLSSHDQQAIDERQNRLNDDAAAARANLNERLKKKRHVVLESVLEADLLAKAEALMTAKLVEKAQLGNVTVGEKQSVQTLLAEHDAKWTTRQKELDELEQKWVQELTDQNASKEELDELELNVNLQRNKMAMNEAKEKAQLVALQAIDFGGLEDCNDSTIQKYARKCKERQALLQDEESRLRNRLQDRLARRKKQDGEPAVTPAEVSQLEAQLQDDMDARRKQVELENLLDKAKIQVLTADDEDTIRRIQEEHLRTSADKQRSLDDEESILKHKLAERLAKKRDKLKQATTPLLADQLILQLEREGDAEMREIENAVDEKRRVLETIDKLVKGWTPTPAPTDNESEIDLINAELAKHTKDRQRMLDEEEQLKKARLQERMDKKRKLREDAKQLSDRPTTADQTAEMNREVGKIEAEMAAKRVELEAAADKERELLASAVQQAKSDVDAMVDKVKRDHQANLETLKLSLDAERAKEELALKERIASRRKQKDKGKMDEAALAAQDAAEKTALAAKLDQDAKDALDKEKLRAEEGNRFHLGQIANKAELQALQAASEKKMAEDEWTRLKDIHEVELKQLQSTLDSEQQRQESKLKDRIRLRREQKERELALCKDQEEVVKARAALEEQERAEKVKLAAQLAKQADEAMHDELLRQEEAKNAAELKLNQAAIESAAAAAAMYAFRASELDRVSMEHSNKMNQLHQDTANEDAAILENQVQVELFEYARKCKERQALLQDEESRLRNRLQDRLARRKKQDGEPAVTPAEVSQLEAQLQDDMDARRKQVELENLLDKAKIQVLTADDEDTIRRIQEEHLRTSADKQRSLDDEESILKHKLAERLAKKRDKLKQATTPLLADQLILQLEREGDAEMREIENAVDEKRRVLETIDKLVKGWTPTPAPTDNESEIDLINAELAKHTKDRQRMLDEEEQLKKARLQERMDKKRKLREDAKQLSDRPTTADQTAEMNREVGKIEAEMAAKRVELEAAADKERELLASAVQQAKSDVDAMVDKVKRDHQANLETLKLSLDAERAKEELALKERIASRRKQKDKGKMDEAALAAQDAAEKTALAAKLDQDAKDALDKEKLRAEEGNRFHLGHIANKAELQALQAASEKKMAEDEWTRLKDIHEVELKQLQSTLDSEQQRQESKLKDRIRLRREQKERELALCKDQEEVVKARAALEEQERAEKVKLAAQLAKQADEAMHDELLRQEEAKNAAELKLNQAAIESAAAAAAMDAFRASELDRLSMEYSNKMNQLHQDTANEAQTQKAKLEARMVAKKNKKAMELQAKKDKEKEALLEKQRAEANALQARLADAERLAQVDAILHEQAKQTPRVEETAEGNAMTAAHEAERKELDAKQAMEVKRLEAEALNEKVNTGRRLDDDKLSVSQEQLQVKQELDRVTTEFQEKLTAHTDSLHQESSQKKKDLMRRLEEKKKKKKDELMAQQAVERAAAVQAQKSDQEKLANKLEMEREVAMIQKLLAQNSIVVSQLTPIIERVVEKRHKREQSLLFAKQYRERAAVLRDALQTLMQQKAKEKTSLVESTTDVADRDRQLDELEAMYRVKQQDIEASGTHDVEAAQTKEQASLKERHVADVAYLYQQFVGQCKPDVVVVAPVTTATTTTVAAVDDGTAGLRGQLELEKQARIDSILQAGATAMQKLRDGLAAEWNELDEAYIAQLAVERQDADREWHVQKQKVMAQPVSEKRRTALVAALEVERKKQEAALASMLKARFQHKKERKERVCKRRLKRTDDDTKRRVEIVHAQFLVSLADELESRKHKDEMVKTPSLALLGLGKERLQGAMNRTKTLVRLGSVADTTSRTDDDHDVQASTSLLSSITLAHVNESHPQQPPHHPMELIGQKLDSIERLIRRLTSSERPVTLPAGPNSIKSALLSAYPGLEQDAKASTGALKPLDASMLTKWQSARLEFGQKLVSTLDPTLQIAVASVLTPSPGVFGHSMTYEPKSHTLYVRQSRLESVPELSLLLVHSAHKSAFDDDNDPAFVTEFYRLLGRCYQDFFAKSDDLGLVPAASMESLVALGRSKDAVGMTPASYFLPGQIESRLADMQAFLDQMQNDAAEGDDHVTLLDHQSTSKLLLPSSKPTQSPQSIRKERTTSPRSFKKIGSSRALFMANAEQQVTSLQVGDVEHDKM</sequence>
<feature type="compositionally biased region" description="Basic and acidic residues" evidence="2">
    <location>
        <begin position="1518"/>
        <end position="1533"/>
    </location>
</feature>
<dbReference type="EMBL" id="QUTE01002847">
    <property type="protein sequence ID" value="RHZ40366.1"/>
    <property type="molecule type" value="Genomic_DNA"/>
</dbReference>
<feature type="compositionally biased region" description="Polar residues" evidence="2">
    <location>
        <begin position="1534"/>
        <end position="1543"/>
    </location>
</feature>
<evidence type="ECO:0000313" key="4">
    <source>
        <dbReference type="Proteomes" id="UP000266196"/>
    </source>
</evidence>
<feature type="coiled-coil region" evidence="1">
    <location>
        <begin position="2241"/>
        <end position="2312"/>
    </location>
</feature>